<feature type="region of interest" description="Disordered" evidence="11">
    <location>
        <begin position="332"/>
        <end position="353"/>
    </location>
</feature>
<dbReference type="InterPro" id="IPR044076">
    <property type="entry name" value="Ribosomal_P2"/>
</dbReference>
<dbReference type="GO" id="GO:0016020">
    <property type="term" value="C:membrane"/>
    <property type="evidence" value="ECO:0007669"/>
    <property type="project" value="TreeGrafter"/>
</dbReference>
<keyword evidence="4" id="KW-0378">Hydrolase</keyword>
<evidence type="ECO:0000256" key="6">
    <source>
        <dbReference type="ARBA" id="ARBA00023098"/>
    </source>
</evidence>
<keyword evidence="5" id="KW-0689">Ribosomal protein</keyword>
<evidence type="ECO:0000256" key="8">
    <source>
        <dbReference type="ARBA" id="ARBA00035301"/>
    </source>
</evidence>
<feature type="domain" description="PNPLA" evidence="12">
    <location>
        <begin position="72"/>
        <end position="252"/>
    </location>
</feature>
<evidence type="ECO:0000313" key="14">
    <source>
        <dbReference type="Proteomes" id="UP000287033"/>
    </source>
</evidence>
<dbReference type="STRING" id="137246.A0A401SFL1"/>
<dbReference type="AlphaFoldDB" id="A0A401SFL1"/>
<evidence type="ECO:0000256" key="11">
    <source>
        <dbReference type="SAM" id="MobiDB-lite"/>
    </source>
</evidence>
<dbReference type="GO" id="GO:0005811">
    <property type="term" value="C:lipid droplet"/>
    <property type="evidence" value="ECO:0007669"/>
    <property type="project" value="TreeGrafter"/>
</dbReference>
<dbReference type="Gene3D" id="3.40.1090.10">
    <property type="entry name" value="Cytosolic phospholipase A2 catalytic domain"/>
    <property type="match status" value="1"/>
</dbReference>
<evidence type="ECO:0000256" key="10">
    <source>
        <dbReference type="PROSITE-ProRule" id="PRU01161"/>
    </source>
</evidence>
<dbReference type="InterPro" id="IPR033562">
    <property type="entry name" value="PLPL"/>
</dbReference>
<dbReference type="Proteomes" id="UP000287033">
    <property type="component" value="Unassembled WGS sequence"/>
</dbReference>
<dbReference type="OrthoDB" id="197155at2759"/>
<dbReference type="SUPFAM" id="SSF52151">
    <property type="entry name" value="FabD/lysophospholipase-like"/>
    <property type="match status" value="1"/>
</dbReference>
<reference evidence="13 14" key="1">
    <citation type="journal article" date="2018" name="Nat. Ecol. Evol.">
        <title>Shark genomes provide insights into elasmobranch evolution and the origin of vertebrates.</title>
        <authorList>
            <person name="Hara Y"/>
            <person name="Yamaguchi K"/>
            <person name="Onimaru K"/>
            <person name="Kadota M"/>
            <person name="Koyanagi M"/>
            <person name="Keeley SD"/>
            <person name="Tatsumi K"/>
            <person name="Tanaka K"/>
            <person name="Motone F"/>
            <person name="Kageyama Y"/>
            <person name="Nozu R"/>
            <person name="Adachi N"/>
            <person name="Nishimura O"/>
            <person name="Nakagawa R"/>
            <person name="Tanegashima C"/>
            <person name="Kiyatake I"/>
            <person name="Matsumoto R"/>
            <person name="Murakumo K"/>
            <person name="Nishida K"/>
            <person name="Terakita A"/>
            <person name="Kuratani S"/>
            <person name="Sato K"/>
            <person name="Hyodo S Kuraku.S."/>
        </authorList>
    </citation>
    <scope>NUCLEOTIDE SEQUENCE [LARGE SCALE GENOMIC DNA]</scope>
</reference>
<dbReference type="GO" id="GO:0055088">
    <property type="term" value="P:lipid homeostasis"/>
    <property type="evidence" value="ECO:0007669"/>
    <property type="project" value="TreeGrafter"/>
</dbReference>
<dbReference type="PANTHER" id="PTHR12406:SF29">
    <property type="entry name" value="PATATIN-LIKE PHOSPHOLIPASE DOMAIN-CONTAINING PROTEIN 2"/>
    <property type="match status" value="1"/>
</dbReference>
<organism evidence="13 14">
    <name type="scientific">Chiloscyllium punctatum</name>
    <name type="common">Brownbanded bambooshark</name>
    <name type="synonym">Hemiscyllium punctatum</name>
    <dbReference type="NCBI Taxonomy" id="137246"/>
    <lineage>
        <taxon>Eukaryota</taxon>
        <taxon>Metazoa</taxon>
        <taxon>Chordata</taxon>
        <taxon>Craniata</taxon>
        <taxon>Vertebrata</taxon>
        <taxon>Chondrichthyes</taxon>
        <taxon>Elasmobranchii</taxon>
        <taxon>Galeomorphii</taxon>
        <taxon>Galeoidea</taxon>
        <taxon>Orectolobiformes</taxon>
        <taxon>Hemiscylliidae</taxon>
        <taxon>Chiloscyllium</taxon>
    </lineage>
</organism>
<evidence type="ECO:0000256" key="9">
    <source>
        <dbReference type="ARBA" id="ARBA00035443"/>
    </source>
</evidence>
<name>A0A401SFL1_CHIPU</name>
<dbReference type="PANTHER" id="PTHR12406">
    <property type="entry name" value="CALCIUM-INDEPENDENT PHOSPHOLIPASE A2 IPLA2 -RELATED"/>
    <property type="match status" value="1"/>
</dbReference>
<evidence type="ECO:0000256" key="2">
    <source>
        <dbReference type="ARBA" id="ARBA00005436"/>
    </source>
</evidence>
<sequence>MILGRAGACPLCQACSCSAPDCLTRPVRMRYVAAYLLAVLGGNTSPSSKDIKKILDSVGIEADDERLNKVISELKGKNVDDVIAAGNAKLASVPAGGVAAAGATGGAAPAAAAVAEEKKEEKKEESEESDDDMGFGECGANIIDVSKEARKRFLGPLHPSFNLVKIIRSRLYKGLPDNAHELATGRLGISLTRVSDGENVLVTIFNNKEELVQACICSMFIPVYCGLIPPTLQGVRYVDGGITDNLPQYELKNTITVSPFAGESDICPHDGSNNMHELRITNTSIQFNLQNLYRLSKALFPPEAEVMRNMCKQGYSDALDFLKKNALLNQQRPLRSPSHSASDSHDAANDVEEGPVEDHVLITFSKNDDKILEHLSPRLHKALIEACAEKRGFRAVFSNMLPVRLASTLMLPYTLPLQSAVSFTIKMLEWLPDLPEDVDWMKEQVANILWYFATNAKAKLGHQLSTRLQYSSKLQRTQSLFIPPRPSPYMSVKKWIRSNTSVMDLISKCEAYQRHLWSSMPLLNWEVPDSVFQDDLKSGLEMKVSVHHGDQI</sequence>
<keyword evidence="6" id="KW-0443">Lipid metabolism</keyword>
<dbReference type="InterPro" id="IPR016035">
    <property type="entry name" value="Acyl_Trfase/lysoPLipase"/>
</dbReference>
<evidence type="ECO:0000259" key="12">
    <source>
        <dbReference type="PROSITE" id="PS51635"/>
    </source>
</evidence>
<evidence type="ECO:0000256" key="3">
    <source>
        <dbReference type="ARBA" id="ARBA00013279"/>
    </source>
</evidence>
<comment type="function">
    <text evidence="1">Plays an important role in the elongation step of protein synthesis.</text>
</comment>
<dbReference type="Pfam" id="PF00428">
    <property type="entry name" value="Ribosomal_60s"/>
    <property type="match status" value="1"/>
</dbReference>
<dbReference type="InterPro" id="IPR027534">
    <property type="entry name" value="Ribosomal_P1/P2"/>
</dbReference>
<dbReference type="EMBL" id="BEZZ01000236">
    <property type="protein sequence ID" value="GCC29143.1"/>
    <property type="molecule type" value="Genomic_DNA"/>
</dbReference>
<gene>
    <name evidence="13" type="ORF">chiPu_0007580</name>
</gene>
<proteinExistence type="inferred from homology"/>
<dbReference type="EC" id="3.1.1.3" evidence="3"/>
<dbReference type="FunFam" id="1.10.10.1410:FF:000002">
    <property type="entry name" value="60S acidic ribosomal protein P2"/>
    <property type="match status" value="1"/>
</dbReference>
<dbReference type="CDD" id="cd05833">
    <property type="entry name" value="Ribosomal_P2"/>
    <property type="match status" value="1"/>
</dbReference>
<keyword evidence="7" id="KW-0687">Ribonucleoprotein</keyword>
<dbReference type="InterPro" id="IPR038716">
    <property type="entry name" value="P1/P2_N_sf"/>
</dbReference>
<dbReference type="GO" id="GO:0003735">
    <property type="term" value="F:structural constituent of ribosome"/>
    <property type="evidence" value="ECO:0007669"/>
    <property type="project" value="InterPro"/>
</dbReference>
<dbReference type="Gene3D" id="1.10.10.1410">
    <property type="match status" value="1"/>
</dbReference>
<dbReference type="FunFam" id="3.40.1090.10:FF:000003">
    <property type="entry name" value="Patatin-like phospholipase domain-containing protein 2"/>
    <property type="match status" value="1"/>
</dbReference>
<evidence type="ECO:0000256" key="5">
    <source>
        <dbReference type="ARBA" id="ARBA00022980"/>
    </source>
</evidence>
<comment type="caution">
    <text evidence="10">Lacks conserved residue(s) required for the propagation of feature annotation.</text>
</comment>
<protein>
    <recommendedName>
        <fullName evidence="8">Large ribosomal subunit protein P2</fullName>
        <ecNumber evidence="3">3.1.1.3</ecNumber>
    </recommendedName>
    <alternativeName>
        <fullName evidence="9">60S acidic ribosomal protein P2</fullName>
    </alternativeName>
</protein>
<dbReference type="GO" id="GO:0002182">
    <property type="term" value="P:cytoplasmic translational elongation"/>
    <property type="evidence" value="ECO:0007669"/>
    <property type="project" value="InterPro"/>
</dbReference>
<keyword evidence="14" id="KW-1185">Reference proteome</keyword>
<evidence type="ECO:0000256" key="1">
    <source>
        <dbReference type="ARBA" id="ARBA00003362"/>
    </source>
</evidence>
<dbReference type="HAMAP" id="MF_01478">
    <property type="entry name" value="Ribosomal_L12_arch"/>
    <property type="match status" value="1"/>
</dbReference>
<comment type="similarity">
    <text evidence="2">Belongs to the eukaryotic ribosomal protein P1/P2 family.</text>
</comment>
<evidence type="ECO:0000313" key="13">
    <source>
        <dbReference type="EMBL" id="GCC29143.1"/>
    </source>
</evidence>
<dbReference type="GO" id="GO:0022625">
    <property type="term" value="C:cytosolic large ribosomal subunit"/>
    <property type="evidence" value="ECO:0007669"/>
    <property type="project" value="InterPro"/>
</dbReference>
<feature type="short sequence motif" description="DGA/G" evidence="10">
    <location>
        <begin position="239"/>
        <end position="241"/>
    </location>
</feature>
<evidence type="ECO:0000256" key="7">
    <source>
        <dbReference type="ARBA" id="ARBA00023274"/>
    </source>
</evidence>
<accession>A0A401SFL1</accession>
<comment type="caution">
    <text evidence="13">The sequence shown here is derived from an EMBL/GenBank/DDBJ whole genome shotgun (WGS) entry which is preliminary data.</text>
</comment>
<dbReference type="GO" id="GO:0004806">
    <property type="term" value="F:triacylglycerol lipase activity"/>
    <property type="evidence" value="ECO:0007669"/>
    <property type="project" value="UniProtKB-EC"/>
</dbReference>
<dbReference type="GO" id="GO:0019433">
    <property type="term" value="P:triglyceride catabolic process"/>
    <property type="evidence" value="ECO:0007669"/>
    <property type="project" value="TreeGrafter"/>
</dbReference>
<dbReference type="InterPro" id="IPR002641">
    <property type="entry name" value="PNPLA_dom"/>
</dbReference>
<dbReference type="PROSITE" id="PS51635">
    <property type="entry name" value="PNPLA"/>
    <property type="match status" value="1"/>
</dbReference>
<evidence type="ECO:0000256" key="4">
    <source>
        <dbReference type="ARBA" id="ARBA00022801"/>
    </source>
</evidence>